<sequence length="414" mass="47145">MSTQNEPSESQNEKVDIDQKKRTHFKIGSRKSKLAMVQSEYIQARLTELYPEYTFEIVNFDTKGDKILNIALPKIGDKGLFTKELEDALEDGRIDFVVHSLKDMPCQTLPDNLTISGVPEREDPSDALVIAERLRETKKTIDDLEENSIVGTSSLRRIAQLKEKYPKLKFETIRGNLQTRFSKMDNEKKFDAIILATAGLNRMKYNDRISQILPSEICMHAVSQGALGIESRRDDLDVIKMINRLNHEETLLRCVAERTFLAKLEGGCSAPIAVKSSVSEKSIILEGAVFNLEGTTRIQDKFEMHFEDDKNCPLLNVSNEEQNVNQDNDEQLNSKRTSVEKDEISSPKRKKTLETNEPEIKQLVKHYCYITDLSIDENKMLKAELCGLHLAQKLKEKGADILIEEIKIQVHSSM</sequence>
<dbReference type="InterPro" id="IPR022419">
    <property type="entry name" value="Porphobilin_deaminase_cofac_BS"/>
</dbReference>
<evidence type="ECO:0000256" key="1">
    <source>
        <dbReference type="ARBA" id="ARBA00001916"/>
    </source>
</evidence>
<dbReference type="InterPro" id="IPR000860">
    <property type="entry name" value="HemC"/>
</dbReference>
<keyword evidence="7" id="KW-0627">Porphyrin biosynthesis</keyword>
<dbReference type="AlphaFoldDB" id="A0A813NJ65"/>
<evidence type="ECO:0000256" key="4">
    <source>
        <dbReference type="ARBA" id="ARBA00005638"/>
    </source>
</evidence>
<dbReference type="Pfam" id="PF01379">
    <property type="entry name" value="Porphobil_deam"/>
    <property type="match status" value="1"/>
</dbReference>
<evidence type="ECO:0000313" key="12">
    <source>
        <dbReference type="EMBL" id="CAF0740589.1"/>
    </source>
</evidence>
<gene>
    <name evidence="12" type="ORF">OXX778_LOCUS3370</name>
</gene>
<evidence type="ECO:0000256" key="6">
    <source>
        <dbReference type="ARBA" id="ARBA00022679"/>
    </source>
</evidence>
<protein>
    <recommendedName>
        <fullName evidence="5">hydroxymethylbilane synthase</fullName>
        <ecNumber evidence="5">2.5.1.61</ecNumber>
    </recommendedName>
    <alternativeName>
        <fullName evidence="8">Hydroxymethylbilane synthase</fullName>
    </alternativeName>
</protein>
<dbReference type="Pfam" id="PF03900">
    <property type="entry name" value="Porphobil_deamC"/>
    <property type="match status" value="1"/>
</dbReference>
<dbReference type="PANTHER" id="PTHR11557">
    <property type="entry name" value="PORPHOBILINOGEN DEAMINASE"/>
    <property type="match status" value="1"/>
</dbReference>
<organism evidence="12 13">
    <name type="scientific">Brachionus calyciflorus</name>
    <dbReference type="NCBI Taxonomy" id="104777"/>
    <lineage>
        <taxon>Eukaryota</taxon>
        <taxon>Metazoa</taxon>
        <taxon>Spiralia</taxon>
        <taxon>Gnathifera</taxon>
        <taxon>Rotifera</taxon>
        <taxon>Eurotatoria</taxon>
        <taxon>Monogononta</taxon>
        <taxon>Pseudotrocha</taxon>
        <taxon>Ploima</taxon>
        <taxon>Brachionidae</taxon>
        <taxon>Brachionus</taxon>
    </lineage>
</organism>
<comment type="pathway">
    <text evidence="3">Porphyrin-containing compound metabolism; protoporphyrin-IX biosynthesis; coproporphyrinogen-III from 5-aminolevulinate: step 2/4.</text>
</comment>
<feature type="domain" description="Porphobilinogen deaminase C-terminal" evidence="11">
    <location>
        <begin position="252"/>
        <end position="306"/>
    </location>
</feature>
<dbReference type="CDD" id="cd13645">
    <property type="entry name" value="PBP2_HuPBGD_like"/>
    <property type="match status" value="1"/>
</dbReference>
<dbReference type="FunFam" id="3.40.190.10:FF:000005">
    <property type="entry name" value="Porphobilinogen deaminase"/>
    <property type="match status" value="1"/>
</dbReference>
<dbReference type="Gene3D" id="3.40.190.10">
    <property type="entry name" value="Periplasmic binding protein-like II"/>
    <property type="match status" value="2"/>
</dbReference>
<evidence type="ECO:0000256" key="3">
    <source>
        <dbReference type="ARBA" id="ARBA00004735"/>
    </source>
</evidence>
<proteinExistence type="inferred from homology"/>
<dbReference type="OrthoDB" id="564646at2759"/>
<feature type="compositionally biased region" description="Basic and acidic residues" evidence="9">
    <location>
        <begin position="337"/>
        <end position="351"/>
    </location>
</feature>
<evidence type="ECO:0000256" key="2">
    <source>
        <dbReference type="ARBA" id="ARBA00002869"/>
    </source>
</evidence>
<evidence type="ECO:0000256" key="7">
    <source>
        <dbReference type="ARBA" id="ARBA00023244"/>
    </source>
</evidence>
<dbReference type="FunFam" id="3.40.190.10:FF:000004">
    <property type="entry name" value="Porphobilinogen deaminase"/>
    <property type="match status" value="1"/>
</dbReference>
<dbReference type="EC" id="2.5.1.61" evidence="5"/>
<feature type="compositionally biased region" description="Polar residues" evidence="9">
    <location>
        <begin position="1"/>
        <end position="10"/>
    </location>
</feature>
<dbReference type="EMBL" id="CAJNOC010000295">
    <property type="protein sequence ID" value="CAF0740589.1"/>
    <property type="molecule type" value="Genomic_DNA"/>
</dbReference>
<name>A0A813NJ65_9BILA</name>
<keyword evidence="13" id="KW-1185">Reference proteome</keyword>
<dbReference type="PRINTS" id="PR00151">
    <property type="entry name" value="PORPHBDMNASE"/>
</dbReference>
<reference evidence="12" key="1">
    <citation type="submission" date="2021-02" db="EMBL/GenBank/DDBJ databases">
        <authorList>
            <person name="Nowell W R."/>
        </authorList>
    </citation>
    <scope>NUCLEOTIDE SEQUENCE</scope>
    <source>
        <strain evidence="12">Ploen Becks lab</strain>
    </source>
</reference>
<dbReference type="HAMAP" id="MF_00260">
    <property type="entry name" value="Porphobil_deam"/>
    <property type="match status" value="1"/>
</dbReference>
<dbReference type="GO" id="GO:0006782">
    <property type="term" value="P:protoporphyrinogen IX biosynthetic process"/>
    <property type="evidence" value="ECO:0007669"/>
    <property type="project" value="UniProtKB-UniPathway"/>
</dbReference>
<dbReference type="InterPro" id="IPR022417">
    <property type="entry name" value="Porphobilin_deaminase_N"/>
</dbReference>
<evidence type="ECO:0000259" key="10">
    <source>
        <dbReference type="Pfam" id="PF01379"/>
    </source>
</evidence>
<dbReference type="InterPro" id="IPR022418">
    <property type="entry name" value="Porphobilinogen_deaminase_C"/>
</dbReference>
<dbReference type="Gene3D" id="3.30.160.40">
    <property type="entry name" value="Porphobilinogen deaminase, C-terminal domain"/>
    <property type="match status" value="1"/>
</dbReference>
<feature type="region of interest" description="Disordered" evidence="9">
    <location>
        <begin position="1"/>
        <end position="21"/>
    </location>
</feature>
<comment type="caution">
    <text evidence="12">The sequence shown here is derived from an EMBL/GenBank/DDBJ whole genome shotgun (WGS) entry which is preliminary data.</text>
</comment>
<dbReference type="UniPathway" id="UPA00251">
    <property type="reaction ID" value="UER00319"/>
</dbReference>
<comment type="similarity">
    <text evidence="4">Belongs to the HMBS family.</text>
</comment>
<evidence type="ECO:0000256" key="8">
    <source>
        <dbReference type="ARBA" id="ARBA00033064"/>
    </source>
</evidence>
<evidence type="ECO:0000259" key="11">
    <source>
        <dbReference type="Pfam" id="PF03900"/>
    </source>
</evidence>
<keyword evidence="6" id="KW-0808">Transferase</keyword>
<evidence type="ECO:0000313" key="13">
    <source>
        <dbReference type="Proteomes" id="UP000663879"/>
    </source>
</evidence>
<evidence type="ECO:0000256" key="9">
    <source>
        <dbReference type="SAM" id="MobiDB-lite"/>
    </source>
</evidence>
<dbReference type="InterPro" id="IPR036803">
    <property type="entry name" value="Porphobilinogen_deaminase_C_sf"/>
</dbReference>
<dbReference type="Proteomes" id="UP000663879">
    <property type="component" value="Unassembled WGS sequence"/>
</dbReference>
<dbReference type="NCBIfam" id="TIGR00212">
    <property type="entry name" value="hemC"/>
    <property type="match status" value="1"/>
</dbReference>
<accession>A0A813NJ65</accession>
<feature type="region of interest" description="Disordered" evidence="9">
    <location>
        <begin position="322"/>
        <end position="351"/>
    </location>
</feature>
<dbReference type="GO" id="GO:0004418">
    <property type="term" value="F:hydroxymethylbilane synthase activity"/>
    <property type="evidence" value="ECO:0007669"/>
    <property type="project" value="UniProtKB-EC"/>
</dbReference>
<dbReference type="GO" id="GO:0005737">
    <property type="term" value="C:cytoplasm"/>
    <property type="evidence" value="ECO:0007669"/>
    <property type="project" value="TreeGrafter"/>
</dbReference>
<comment type="cofactor">
    <cofactor evidence="1">
        <name>dipyrromethane</name>
        <dbReference type="ChEBI" id="CHEBI:60342"/>
    </cofactor>
</comment>
<feature type="compositionally biased region" description="Basic and acidic residues" evidence="9">
    <location>
        <begin position="11"/>
        <end position="20"/>
    </location>
</feature>
<dbReference type="SUPFAM" id="SSF54782">
    <property type="entry name" value="Porphobilinogen deaminase (hydroxymethylbilane synthase), C-terminal domain"/>
    <property type="match status" value="1"/>
</dbReference>
<dbReference type="PANTHER" id="PTHR11557:SF0">
    <property type="entry name" value="PORPHOBILINOGEN DEAMINASE"/>
    <property type="match status" value="1"/>
</dbReference>
<evidence type="ECO:0000256" key="5">
    <source>
        <dbReference type="ARBA" id="ARBA00012655"/>
    </source>
</evidence>
<feature type="domain" description="Porphobilinogen deaminase N-terminal" evidence="10">
    <location>
        <begin position="26"/>
        <end position="238"/>
    </location>
</feature>
<dbReference type="PROSITE" id="PS00533">
    <property type="entry name" value="PORPHOBILINOGEN_DEAM"/>
    <property type="match status" value="1"/>
</dbReference>
<dbReference type="SUPFAM" id="SSF53850">
    <property type="entry name" value="Periplasmic binding protein-like II"/>
    <property type="match status" value="1"/>
</dbReference>
<comment type="function">
    <text evidence="2">Tetrapolymerization of the monopyrrole PBG into the hydroxymethylbilane pre-uroporphyrinogen in several discrete steps.</text>
</comment>